<feature type="domain" description="IclR-ED" evidence="5">
    <location>
        <begin position="77"/>
        <end position="260"/>
    </location>
</feature>
<evidence type="ECO:0000256" key="2">
    <source>
        <dbReference type="ARBA" id="ARBA00023125"/>
    </source>
</evidence>
<dbReference type="Gene3D" id="1.10.10.10">
    <property type="entry name" value="Winged helix-like DNA-binding domain superfamily/Winged helix DNA-binding domain"/>
    <property type="match status" value="1"/>
</dbReference>
<keyword evidence="2" id="KW-0238">DNA-binding</keyword>
<dbReference type="PROSITE" id="PS51078">
    <property type="entry name" value="ICLR_ED"/>
    <property type="match status" value="1"/>
</dbReference>
<accession>A0AAD0KAA8</accession>
<dbReference type="Proteomes" id="UP000247118">
    <property type="component" value="Chromosome"/>
</dbReference>
<protein>
    <submittedName>
        <fullName evidence="6">IclR family transcriptional regulator</fullName>
    </submittedName>
</protein>
<dbReference type="PANTHER" id="PTHR30136:SF35">
    <property type="entry name" value="HTH-TYPE TRANSCRIPTIONAL REGULATOR RV1719"/>
    <property type="match status" value="1"/>
</dbReference>
<keyword evidence="1" id="KW-0805">Transcription regulation</keyword>
<dbReference type="Pfam" id="PF01614">
    <property type="entry name" value="IclR_C"/>
    <property type="match status" value="1"/>
</dbReference>
<evidence type="ECO:0000256" key="3">
    <source>
        <dbReference type="ARBA" id="ARBA00023163"/>
    </source>
</evidence>
<dbReference type="PANTHER" id="PTHR30136">
    <property type="entry name" value="HELIX-TURN-HELIX TRANSCRIPTIONAL REGULATOR, ICLR FAMILY"/>
    <property type="match status" value="1"/>
</dbReference>
<dbReference type="EMBL" id="CP029604">
    <property type="protein sequence ID" value="AWO84630.1"/>
    <property type="molecule type" value="Genomic_DNA"/>
</dbReference>
<feature type="domain" description="HTH iclR-type" evidence="4">
    <location>
        <begin position="15"/>
        <end position="76"/>
    </location>
</feature>
<dbReference type="GO" id="GO:0045892">
    <property type="term" value="P:negative regulation of DNA-templated transcription"/>
    <property type="evidence" value="ECO:0007669"/>
    <property type="project" value="TreeGrafter"/>
</dbReference>
<dbReference type="InterPro" id="IPR036390">
    <property type="entry name" value="WH_DNA-bd_sf"/>
</dbReference>
<dbReference type="Gene3D" id="3.30.450.40">
    <property type="match status" value="1"/>
</dbReference>
<evidence type="ECO:0000256" key="1">
    <source>
        <dbReference type="ARBA" id="ARBA00023015"/>
    </source>
</evidence>
<reference evidence="6 7" key="1">
    <citation type="submission" date="2018-05" db="EMBL/GenBank/DDBJ databases">
        <title>Complete genome sequence of Gordonia terrae NRRL B-16283.</title>
        <authorList>
            <person name="Garlena R.A."/>
            <person name="Russell D.A."/>
            <person name="Hatfull G.F."/>
        </authorList>
    </citation>
    <scope>NUCLEOTIDE SEQUENCE [LARGE SCALE GENOMIC DNA]</scope>
    <source>
        <strain evidence="6 7">NRRL B-16283</strain>
    </source>
</reference>
<dbReference type="GeneID" id="32689091"/>
<sequence>MTPARSIELDPKNHIASIVKAIDVLEAFKGDRAELSLAELMTKCGHSRTTMYRILNTLEVAGWVERTRSADYRLTLRVFELASAVLGSFDLRTEASHVMSELAARFDEHVYLLVPDGARAVCLDMIESSQPIRVMVLSVGRSLPLYLGGAPVALLAELEETALPQVLESRPMLTPAGDEITEEELRATLAETRRRGYSISVGDVTPGVAALGACIRDRKGNVVAALSIGGLSADLSDERQDEMAAALVDGALTVSRRLGYAG</sequence>
<evidence type="ECO:0000259" key="4">
    <source>
        <dbReference type="PROSITE" id="PS51077"/>
    </source>
</evidence>
<evidence type="ECO:0000259" key="5">
    <source>
        <dbReference type="PROSITE" id="PS51078"/>
    </source>
</evidence>
<evidence type="ECO:0000313" key="6">
    <source>
        <dbReference type="EMBL" id="AWO84630.1"/>
    </source>
</evidence>
<dbReference type="KEGG" id="gta:BCM27_14845"/>
<proteinExistence type="predicted"/>
<dbReference type="PROSITE" id="PS51077">
    <property type="entry name" value="HTH_ICLR"/>
    <property type="match status" value="1"/>
</dbReference>
<dbReference type="InterPro" id="IPR005471">
    <property type="entry name" value="Tscrpt_reg_IclR_N"/>
</dbReference>
<dbReference type="InterPro" id="IPR036388">
    <property type="entry name" value="WH-like_DNA-bd_sf"/>
</dbReference>
<dbReference type="SUPFAM" id="SSF55781">
    <property type="entry name" value="GAF domain-like"/>
    <property type="match status" value="1"/>
</dbReference>
<dbReference type="SUPFAM" id="SSF46785">
    <property type="entry name" value="Winged helix' DNA-binding domain"/>
    <property type="match status" value="1"/>
</dbReference>
<name>A0AAD0KAA8_9ACTN</name>
<organism evidence="6 7">
    <name type="scientific">Gordonia terrae</name>
    <dbReference type="NCBI Taxonomy" id="2055"/>
    <lineage>
        <taxon>Bacteria</taxon>
        <taxon>Bacillati</taxon>
        <taxon>Actinomycetota</taxon>
        <taxon>Actinomycetes</taxon>
        <taxon>Mycobacteriales</taxon>
        <taxon>Gordoniaceae</taxon>
        <taxon>Gordonia</taxon>
    </lineage>
</organism>
<dbReference type="GO" id="GO:0003677">
    <property type="term" value="F:DNA binding"/>
    <property type="evidence" value="ECO:0007669"/>
    <property type="project" value="UniProtKB-KW"/>
</dbReference>
<keyword evidence="3" id="KW-0804">Transcription</keyword>
<gene>
    <name evidence="6" type="ORF">DLJ61_14995</name>
</gene>
<evidence type="ECO:0000313" key="7">
    <source>
        <dbReference type="Proteomes" id="UP000247118"/>
    </source>
</evidence>
<dbReference type="AlphaFoldDB" id="A0AAD0KAA8"/>
<dbReference type="GO" id="GO:0003700">
    <property type="term" value="F:DNA-binding transcription factor activity"/>
    <property type="evidence" value="ECO:0007669"/>
    <property type="project" value="TreeGrafter"/>
</dbReference>
<dbReference type="Pfam" id="PF09339">
    <property type="entry name" value="HTH_IclR"/>
    <property type="match status" value="1"/>
</dbReference>
<dbReference type="InterPro" id="IPR014757">
    <property type="entry name" value="Tscrpt_reg_IclR_C"/>
</dbReference>
<dbReference type="InterPro" id="IPR029016">
    <property type="entry name" value="GAF-like_dom_sf"/>
</dbReference>
<dbReference type="InterPro" id="IPR050707">
    <property type="entry name" value="HTH_MetabolicPath_Reg"/>
</dbReference>
<dbReference type="RefSeq" id="WP_004019882.1">
    <property type="nucleotide sequence ID" value="NZ_CABEIC010000002.1"/>
</dbReference>
<dbReference type="SMART" id="SM00346">
    <property type="entry name" value="HTH_ICLR"/>
    <property type="match status" value="1"/>
</dbReference>